<evidence type="ECO:0000313" key="4">
    <source>
        <dbReference type="Proteomes" id="UP000094336"/>
    </source>
</evidence>
<dbReference type="OrthoDB" id="430364at2759"/>
<organism evidence="3 4">
    <name type="scientific">Babjeviella inositovora NRRL Y-12698</name>
    <dbReference type="NCBI Taxonomy" id="984486"/>
    <lineage>
        <taxon>Eukaryota</taxon>
        <taxon>Fungi</taxon>
        <taxon>Dikarya</taxon>
        <taxon>Ascomycota</taxon>
        <taxon>Saccharomycotina</taxon>
        <taxon>Pichiomycetes</taxon>
        <taxon>Serinales incertae sedis</taxon>
        <taxon>Babjeviella</taxon>
    </lineage>
</organism>
<evidence type="ECO:0000313" key="3">
    <source>
        <dbReference type="EMBL" id="ODQ77325.1"/>
    </source>
</evidence>
<keyword evidence="4" id="KW-1185">Reference proteome</keyword>
<dbReference type="STRING" id="984486.A0A1E3QHZ9"/>
<dbReference type="InterPro" id="IPR023394">
    <property type="entry name" value="Sec7_C_sf"/>
</dbReference>
<dbReference type="PROSITE" id="PS50190">
    <property type="entry name" value="SEC7"/>
    <property type="match status" value="1"/>
</dbReference>
<feature type="domain" description="SEC7" evidence="2">
    <location>
        <begin position="188"/>
        <end position="379"/>
    </location>
</feature>
<evidence type="ECO:0000256" key="1">
    <source>
        <dbReference type="SAM" id="MobiDB-lite"/>
    </source>
</evidence>
<dbReference type="InterPro" id="IPR000904">
    <property type="entry name" value="Sec7_dom"/>
</dbReference>
<dbReference type="PANTHER" id="PTHR10663">
    <property type="entry name" value="GUANYL-NUCLEOTIDE EXCHANGE FACTOR"/>
    <property type="match status" value="1"/>
</dbReference>
<dbReference type="Pfam" id="PF01369">
    <property type="entry name" value="Sec7"/>
    <property type="match status" value="1"/>
</dbReference>
<proteinExistence type="predicted"/>
<dbReference type="GO" id="GO:0032012">
    <property type="term" value="P:regulation of ARF protein signal transduction"/>
    <property type="evidence" value="ECO:0007669"/>
    <property type="project" value="InterPro"/>
</dbReference>
<dbReference type="Gene3D" id="1.10.1000.11">
    <property type="entry name" value="Arf Nucleotide-binding Site Opener,domain 2"/>
    <property type="match status" value="1"/>
</dbReference>
<dbReference type="SUPFAM" id="SSF48425">
    <property type="entry name" value="Sec7 domain"/>
    <property type="match status" value="1"/>
</dbReference>
<accession>A0A1E3QHZ9</accession>
<dbReference type="GO" id="GO:0005085">
    <property type="term" value="F:guanyl-nucleotide exchange factor activity"/>
    <property type="evidence" value="ECO:0007669"/>
    <property type="project" value="InterPro"/>
</dbReference>
<name>A0A1E3QHZ9_9ASCO</name>
<dbReference type="Proteomes" id="UP000094336">
    <property type="component" value="Unassembled WGS sequence"/>
</dbReference>
<feature type="region of interest" description="Disordered" evidence="1">
    <location>
        <begin position="25"/>
        <end position="61"/>
    </location>
</feature>
<sequence>MVPEERKIRHKGSFLALRQKLKPKGVFADITPQKTRQKPPRNLSDSLRRPTFLKSESDTPSKPLARKISQLFDRSLSAPVTVLERESTFETISSGKVLSERPSFASNTSVDSKSYLEVSLAAEPLVMPRHRSRTVSFGASIDPDSLKTRSLSIVSLNVLSSLGNMLRSSRPSAELSPSVSPAQPDAAPIRAADFPHGEAYLACLESIYDDFPGVHAKSSRQILAVLAHEITEIGRTTKSALEREMVVEAFRSFLIKNFDFYQVPLDIALRLLLARYNLPGETGEIDFFVTEFARNWYHTNNTDDPDIQPVFGSQDQIYILSFGMLILNTDHHNPNVKQLSRMTKHDFVSIVLNSLLSDPVPCNVTKEILEYFYDNITYKEFSMATPEGTGLSRYVKSVSPPVHGILLLLVSLIDVNLKVEFEVDYVNPFPRAVPIDINNSMIFNYVYYLLTTETPPVQLRLSKNKSKWLNPRLDDPETTQYFTKVIRLGVVYKPVAPKLLRAIKLYGMLTTTGFYLFKPSQLLAMFEINQQQLDDLCVYFNAVGDAEQVTTLCDTQFPPILSEKTGYSVFDSGFTPHCSLSVNDLFATPDKGSSLESKKMFLVCGRSAEEMLYVQEEGEVGLWIDSINVISALDNVIIPLANVRDIPADSDIDTGSTCQEITGGRTMGVHEKTVRYCEMRSASMKILHERYLGILQFLSHHVFPLQMRTREMVMAHGQMIKLRIDMLWHEIHKSDIMIGILQQLKVLLDEPFPDAFDDTLVDDVSLGEDVALWTNELFLGEDSPKSRVNSVRGPDSPIIRENRRSQEKEACLVQESFQRLAPWDSPIVLERQDSKTQEPPTGIMLEPCQNVSSTSIVTIPAEFDNFSLHSSPIRNTLL</sequence>
<dbReference type="GeneID" id="30147845"/>
<dbReference type="SMART" id="SM00222">
    <property type="entry name" value="Sec7"/>
    <property type="match status" value="1"/>
</dbReference>
<dbReference type="AlphaFoldDB" id="A0A1E3QHZ9"/>
<gene>
    <name evidence="3" type="ORF">BABINDRAFT_163585</name>
</gene>
<dbReference type="RefSeq" id="XP_018982653.1">
    <property type="nucleotide sequence ID" value="XM_019129992.1"/>
</dbReference>
<dbReference type="InterPro" id="IPR035999">
    <property type="entry name" value="Sec7_dom_sf"/>
</dbReference>
<reference evidence="4" key="1">
    <citation type="submission" date="2016-05" db="EMBL/GenBank/DDBJ databases">
        <title>Comparative genomics of biotechnologically important yeasts.</title>
        <authorList>
            <consortium name="DOE Joint Genome Institute"/>
            <person name="Riley R."/>
            <person name="Haridas S."/>
            <person name="Wolfe K.H."/>
            <person name="Lopes M.R."/>
            <person name="Hittinger C.T."/>
            <person name="Goker M."/>
            <person name="Salamov A."/>
            <person name="Wisecaver J."/>
            <person name="Long T.M."/>
            <person name="Aerts A.L."/>
            <person name="Barry K."/>
            <person name="Choi C."/>
            <person name="Clum A."/>
            <person name="Coughlan A.Y."/>
            <person name="Deshpande S."/>
            <person name="Douglass A.P."/>
            <person name="Hanson S.J."/>
            <person name="Klenk H.-P."/>
            <person name="Labutti K."/>
            <person name="Lapidus A."/>
            <person name="Lindquist E."/>
            <person name="Lipzen A."/>
            <person name="Meier-Kolthoff J.P."/>
            <person name="Ohm R.A."/>
            <person name="Otillar R.P."/>
            <person name="Pangilinan J."/>
            <person name="Peng Y."/>
            <person name="Rokas A."/>
            <person name="Rosa C.A."/>
            <person name="Scheuner C."/>
            <person name="Sibirny A.A."/>
            <person name="Slot J.C."/>
            <person name="Stielow J.B."/>
            <person name="Sun H."/>
            <person name="Kurtzman C.P."/>
            <person name="Blackwell M."/>
            <person name="Grigoriev I.V."/>
            <person name="Jeffries T.W."/>
        </authorList>
    </citation>
    <scope>NUCLEOTIDE SEQUENCE [LARGE SCALE GENOMIC DNA]</scope>
    <source>
        <strain evidence="4">NRRL Y-12698</strain>
    </source>
</reference>
<evidence type="ECO:0000259" key="2">
    <source>
        <dbReference type="PROSITE" id="PS50190"/>
    </source>
</evidence>
<dbReference type="PANTHER" id="PTHR10663:SF405">
    <property type="entry name" value="ARF GUANINE NUCLEOTIDE EXCHANGE FACTOR SYT1"/>
    <property type="match status" value="1"/>
</dbReference>
<dbReference type="EMBL" id="KV454441">
    <property type="protein sequence ID" value="ODQ77325.1"/>
    <property type="molecule type" value="Genomic_DNA"/>
</dbReference>
<protein>
    <recommendedName>
        <fullName evidence="2">SEC7 domain-containing protein</fullName>
    </recommendedName>
</protein>